<dbReference type="RefSeq" id="WP_038693672.1">
    <property type="nucleotide sequence ID" value="NZ_CP009286.1"/>
</dbReference>
<name>A0A089LLQ7_9BACL</name>
<gene>
    <name evidence="1" type="ORF">PSTEL_04335</name>
</gene>
<dbReference type="Proteomes" id="UP000029507">
    <property type="component" value="Chromosome"/>
</dbReference>
<organism evidence="1 2">
    <name type="scientific">Paenibacillus stellifer</name>
    <dbReference type="NCBI Taxonomy" id="169760"/>
    <lineage>
        <taxon>Bacteria</taxon>
        <taxon>Bacillati</taxon>
        <taxon>Bacillota</taxon>
        <taxon>Bacilli</taxon>
        <taxon>Bacillales</taxon>
        <taxon>Paenibacillaceae</taxon>
        <taxon>Paenibacillus</taxon>
    </lineage>
</organism>
<reference evidence="1 2" key="1">
    <citation type="submission" date="2014-08" db="EMBL/GenBank/DDBJ databases">
        <title>Comparative genomics of the Paenibacillus odorifer group.</title>
        <authorList>
            <person name="den Bakker H.C."/>
            <person name="Tsai Y.-C."/>
            <person name="Martin N."/>
            <person name="Korlach J."/>
            <person name="Wiedmann M."/>
        </authorList>
    </citation>
    <scope>NUCLEOTIDE SEQUENCE [LARGE SCALE GENOMIC DNA]</scope>
    <source>
        <strain evidence="1 2">DSM 14472</strain>
    </source>
</reference>
<protein>
    <submittedName>
        <fullName evidence="1">Uncharacterized protein</fullName>
    </submittedName>
</protein>
<dbReference type="HOGENOM" id="CLU_1174509_0_0_9"/>
<keyword evidence="2" id="KW-1185">Reference proteome</keyword>
<dbReference type="AlphaFoldDB" id="A0A089LLQ7"/>
<proteinExistence type="predicted"/>
<accession>A0A089LLQ7</accession>
<evidence type="ECO:0000313" key="1">
    <source>
        <dbReference type="EMBL" id="AIQ62451.1"/>
    </source>
</evidence>
<dbReference type="OrthoDB" id="3193516at2"/>
<sequence length="236" mass="27090">MFKNGRFEGVRYINGVEHKVLSSVNQYGTPYEQLGWIEAILKYAKHMFADLFSTCSLPFPGSSLLVECSNRDLRKLAATMYQNGFNLKNIMIQSLSTIIVEVILRIYFGIKSVQSYKAEYELTEDYSNFTAIKEFIKPSSKEKLHEMLLLAHSIVTAVNIGKVIIKKSPWEINVTEIISVIRYAIPVVNGVIERNSEYSKLIRNADEIHEKWEQLAESTSLQNVEFELMSHELIIE</sequence>
<evidence type="ECO:0000313" key="2">
    <source>
        <dbReference type="Proteomes" id="UP000029507"/>
    </source>
</evidence>
<dbReference type="KEGG" id="pste:PSTEL_04335"/>
<dbReference type="EMBL" id="CP009286">
    <property type="protein sequence ID" value="AIQ62451.1"/>
    <property type="molecule type" value="Genomic_DNA"/>
</dbReference>